<protein>
    <submittedName>
        <fullName evidence="2">Uncharacterized protein</fullName>
    </submittedName>
</protein>
<gene>
    <name evidence="2" type="ORF">ACFPVY_15680</name>
</gene>
<reference evidence="3" key="1">
    <citation type="journal article" date="2019" name="Int. J. Syst. Evol. Microbiol.">
        <title>The Global Catalogue of Microorganisms (GCM) 10K type strain sequencing project: providing services to taxonomists for standard genome sequencing and annotation.</title>
        <authorList>
            <consortium name="The Broad Institute Genomics Platform"/>
            <consortium name="The Broad Institute Genome Sequencing Center for Infectious Disease"/>
            <person name="Wu L."/>
            <person name="Ma J."/>
        </authorList>
    </citation>
    <scope>NUCLEOTIDE SEQUENCE [LARGE SCALE GENOMIC DNA]</scope>
    <source>
        <strain evidence="3">CCUG 49679</strain>
    </source>
</reference>
<sequence>AVFLFARQPQANSPKQKTKPLPYIYVIFPGSERPFFCQHTQFPLSAAVFPPNPGGKSSRPPIGAGGEAFPHSWKLRDRDRADSLQKKAAPAQMPFNALHGKTSAVHSPGIPKSQIFKEKIKKTSASKSKRSSELRER</sequence>
<keyword evidence="3" id="KW-1185">Reference proteome</keyword>
<evidence type="ECO:0000313" key="2">
    <source>
        <dbReference type="EMBL" id="MFC6098096.1"/>
    </source>
</evidence>
<dbReference type="RefSeq" id="WP_379793092.1">
    <property type="nucleotide sequence ID" value="NZ_JBHSQB010000013.1"/>
</dbReference>
<organism evidence="2 3">
    <name type="scientific">Flavobacterium qiangtangense</name>
    <dbReference type="NCBI Taxonomy" id="1442595"/>
    <lineage>
        <taxon>Bacteria</taxon>
        <taxon>Pseudomonadati</taxon>
        <taxon>Bacteroidota</taxon>
        <taxon>Flavobacteriia</taxon>
        <taxon>Flavobacteriales</taxon>
        <taxon>Flavobacteriaceae</taxon>
        <taxon>Flavobacterium</taxon>
    </lineage>
</organism>
<name>A0ABW1PT19_9FLAO</name>
<feature type="compositionally biased region" description="Basic residues" evidence="1">
    <location>
        <begin position="119"/>
        <end position="129"/>
    </location>
</feature>
<feature type="region of interest" description="Disordered" evidence="1">
    <location>
        <begin position="51"/>
        <end position="70"/>
    </location>
</feature>
<comment type="caution">
    <text evidence="2">The sequence shown here is derived from an EMBL/GenBank/DDBJ whole genome shotgun (WGS) entry which is preliminary data.</text>
</comment>
<dbReference type="Proteomes" id="UP001596287">
    <property type="component" value="Unassembled WGS sequence"/>
</dbReference>
<evidence type="ECO:0000256" key="1">
    <source>
        <dbReference type="SAM" id="MobiDB-lite"/>
    </source>
</evidence>
<feature type="region of interest" description="Disordered" evidence="1">
    <location>
        <begin position="100"/>
        <end position="137"/>
    </location>
</feature>
<feature type="non-terminal residue" evidence="2">
    <location>
        <position position="1"/>
    </location>
</feature>
<accession>A0ABW1PT19</accession>
<dbReference type="EMBL" id="JBHSQB010000013">
    <property type="protein sequence ID" value="MFC6098096.1"/>
    <property type="molecule type" value="Genomic_DNA"/>
</dbReference>
<proteinExistence type="predicted"/>
<evidence type="ECO:0000313" key="3">
    <source>
        <dbReference type="Proteomes" id="UP001596287"/>
    </source>
</evidence>